<keyword evidence="1" id="KW-1133">Transmembrane helix</keyword>
<dbReference type="Pfam" id="PF00092">
    <property type="entry name" value="VWA"/>
    <property type="match status" value="1"/>
</dbReference>
<dbReference type="InterPro" id="IPR002035">
    <property type="entry name" value="VWF_A"/>
</dbReference>
<organism evidence="3 4">
    <name type="scientific">Beggiatoa alba B18LD</name>
    <dbReference type="NCBI Taxonomy" id="395493"/>
    <lineage>
        <taxon>Bacteria</taxon>
        <taxon>Pseudomonadati</taxon>
        <taxon>Pseudomonadota</taxon>
        <taxon>Gammaproteobacteria</taxon>
        <taxon>Thiotrichales</taxon>
        <taxon>Thiotrichaceae</taxon>
        <taxon>Beggiatoa</taxon>
    </lineage>
</organism>
<protein>
    <submittedName>
        <fullName evidence="3">Mg-chelatase subunit ChlD</fullName>
    </submittedName>
</protein>
<name>I3CGF9_9GAMM</name>
<keyword evidence="1" id="KW-0812">Transmembrane</keyword>
<dbReference type="RefSeq" id="WP_002685875.1">
    <property type="nucleotide sequence ID" value="NZ_JH600070.1"/>
</dbReference>
<dbReference type="OrthoDB" id="6206554at2"/>
<dbReference type="STRING" id="395493.BegalDRAFT_1828"/>
<feature type="transmembrane region" description="Helical" evidence="1">
    <location>
        <begin position="6"/>
        <end position="23"/>
    </location>
</feature>
<dbReference type="SMART" id="SM00327">
    <property type="entry name" value="VWA"/>
    <property type="match status" value="1"/>
</dbReference>
<keyword evidence="4" id="KW-1185">Reference proteome</keyword>
<evidence type="ECO:0000313" key="3">
    <source>
        <dbReference type="EMBL" id="EIJ42702.1"/>
    </source>
</evidence>
<keyword evidence="1" id="KW-0472">Membrane</keyword>
<dbReference type="EMBL" id="JH600070">
    <property type="protein sequence ID" value="EIJ42702.1"/>
    <property type="molecule type" value="Genomic_DNA"/>
</dbReference>
<dbReference type="HOGENOM" id="CLU_024570_0_1_6"/>
<feature type="transmembrane region" description="Helical" evidence="1">
    <location>
        <begin position="67"/>
        <end position="85"/>
    </location>
</feature>
<evidence type="ECO:0000313" key="4">
    <source>
        <dbReference type="Proteomes" id="UP000005744"/>
    </source>
</evidence>
<evidence type="ECO:0000256" key="1">
    <source>
        <dbReference type="SAM" id="Phobius"/>
    </source>
</evidence>
<reference evidence="3 4" key="1">
    <citation type="submission" date="2011-11" db="EMBL/GenBank/DDBJ databases">
        <title>Improved High-Quality Draft sequence of Beggiatoa alba B18lD.</title>
        <authorList>
            <consortium name="US DOE Joint Genome Institute"/>
            <person name="Lucas S."/>
            <person name="Han J."/>
            <person name="Lapidus A."/>
            <person name="Cheng J.-F."/>
            <person name="Goodwin L."/>
            <person name="Pitluck S."/>
            <person name="Peters L."/>
            <person name="Mikhailova N."/>
            <person name="Held B."/>
            <person name="Detter J.C."/>
            <person name="Han C."/>
            <person name="Tapia R."/>
            <person name="Land M."/>
            <person name="Hauser L."/>
            <person name="Kyrpides N."/>
            <person name="Ivanova N."/>
            <person name="Pagani I."/>
            <person name="Samuel K."/>
            <person name="Teske A."/>
            <person name="Mueller J."/>
            <person name="Woyke T."/>
        </authorList>
    </citation>
    <scope>NUCLEOTIDE SEQUENCE [LARGE SCALE GENOMIC DNA]</scope>
    <source>
        <strain evidence="3 4">B18LD</strain>
    </source>
</reference>
<evidence type="ECO:0000259" key="2">
    <source>
        <dbReference type="PROSITE" id="PS50234"/>
    </source>
</evidence>
<sequence>MFTFQWVWFAVLLPLPYLINRFWKVKRNQANQINPPHLRLITIQRAQQAFQQGTITPLSKSYRGQCVALWLIWIGLVFAVMQPQWIEQQTVIKQEGYDLMLAVDLSGSMDNADFFLPTGERVNRLQAVKSVLTPFIEKRIGDRIGLILFANHAYLQAPLTLDNLAVINMLERAEIGIAGRDTAIGDAIGLAVKKLRERPEKSRILILLTDGDNNAGVLQPEQAATLAKQYGIHIYTIGVGSQENTGNSGFNAQSLQNIADTTQGRYYPASDLHALNKVYIDIDSYLQRSTAESRVYIQRTPLYHYPLIIAMLALLSLPLLQRRTD</sequence>
<dbReference type="PANTHER" id="PTHR22550">
    <property type="entry name" value="SPORE GERMINATION PROTEIN"/>
    <property type="match status" value="1"/>
</dbReference>
<feature type="domain" description="VWFA" evidence="2">
    <location>
        <begin position="98"/>
        <end position="282"/>
    </location>
</feature>
<proteinExistence type="predicted"/>
<dbReference type="InterPro" id="IPR050768">
    <property type="entry name" value="UPF0353/GerABKA_families"/>
</dbReference>
<dbReference type="SUPFAM" id="SSF53300">
    <property type="entry name" value="vWA-like"/>
    <property type="match status" value="1"/>
</dbReference>
<dbReference type="InterPro" id="IPR036465">
    <property type="entry name" value="vWFA_dom_sf"/>
</dbReference>
<dbReference type="PANTHER" id="PTHR22550:SF18">
    <property type="entry name" value="VWFA DOMAIN-CONTAINING PROTEIN"/>
    <property type="match status" value="1"/>
</dbReference>
<dbReference type="CDD" id="cd01467">
    <property type="entry name" value="vWA_BatA_type"/>
    <property type="match status" value="1"/>
</dbReference>
<gene>
    <name evidence="3" type="ORF">BegalDRAFT_1828</name>
</gene>
<dbReference type="Proteomes" id="UP000005744">
    <property type="component" value="Unassembled WGS sequence"/>
</dbReference>
<dbReference type="InterPro" id="IPR033881">
    <property type="entry name" value="vWA_BatA_type"/>
</dbReference>
<dbReference type="PROSITE" id="PS50234">
    <property type="entry name" value="VWFA"/>
    <property type="match status" value="1"/>
</dbReference>
<feature type="transmembrane region" description="Helical" evidence="1">
    <location>
        <begin position="302"/>
        <end position="320"/>
    </location>
</feature>
<dbReference type="eggNOG" id="COG2304">
    <property type="taxonomic scope" value="Bacteria"/>
</dbReference>
<dbReference type="Gene3D" id="3.40.50.410">
    <property type="entry name" value="von Willebrand factor, type A domain"/>
    <property type="match status" value="1"/>
</dbReference>
<accession>I3CGF9</accession>
<dbReference type="AlphaFoldDB" id="I3CGF9"/>